<dbReference type="AlphaFoldDB" id="A0A2P6RJQ8"/>
<keyword evidence="2" id="KW-1185">Reference proteome</keyword>
<gene>
    <name evidence="1" type="ORF">RchiOBHm_Chr2g0091111</name>
</gene>
<accession>A0A2P6RJQ8</accession>
<name>A0A2P6RJQ8_ROSCH</name>
<sequence>MLLFCMFITKHAAYTHPFPMLLLCIYDKKKSELCLGKNRPLCSGFSKNLTKRKNTREKWHLFSINYAPSVITRCIKMRSFLWPASSHTIFITIATHMAIKCMSAPEMVEVPCTCRTTNRSTLNYK</sequence>
<organism evidence="1 2">
    <name type="scientific">Rosa chinensis</name>
    <name type="common">China rose</name>
    <dbReference type="NCBI Taxonomy" id="74649"/>
    <lineage>
        <taxon>Eukaryota</taxon>
        <taxon>Viridiplantae</taxon>
        <taxon>Streptophyta</taxon>
        <taxon>Embryophyta</taxon>
        <taxon>Tracheophyta</taxon>
        <taxon>Spermatophyta</taxon>
        <taxon>Magnoliopsida</taxon>
        <taxon>eudicotyledons</taxon>
        <taxon>Gunneridae</taxon>
        <taxon>Pentapetalae</taxon>
        <taxon>rosids</taxon>
        <taxon>fabids</taxon>
        <taxon>Rosales</taxon>
        <taxon>Rosaceae</taxon>
        <taxon>Rosoideae</taxon>
        <taxon>Rosoideae incertae sedis</taxon>
        <taxon>Rosa</taxon>
    </lineage>
</organism>
<dbReference type="EMBL" id="PDCK01000040">
    <property type="protein sequence ID" value="PRQ46631.1"/>
    <property type="molecule type" value="Genomic_DNA"/>
</dbReference>
<protein>
    <submittedName>
        <fullName evidence="1">Uncharacterized protein</fullName>
    </submittedName>
</protein>
<dbReference type="Gramene" id="PRQ46631">
    <property type="protein sequence ID" value="PRQ46631"/>
    <property type="gene ID" value="RchiOBHm_Chr2g0091111"/>
</dbReference>
<comment type="caution">
    <text evidence="1">The sequence shown here is derived from an EMBL/GenBank/DDBJ whole genome shotgun (WGS) entry which is preliminary data.</text>
</comment>
<evidence type="ECO:0000313" key="2">
    <source>
        <dbReference type="Proteomes" id="UP000238479"/>
    </source>
</evidence>
<evidence type="ECO:0000313" key="1">
    <source>
        <dbReference type="EMBL" id="PRQ46631.1"/>
    </source>
</evidence>
<dbReference type="Proteomes" id="UP000238479">
    <property type="component" value="Chromosome 2"/>
</dbReference>
<reference evidence="1 2" key="1">
    <citation type="journal article" date="2018" name="Nat. Genet.">
        <title>The Rosa genome provides new insights in the design of modern roses.</title>
        <authorList>
            <person name="Bendahmane M."/>
        </authorList>
    </citation>
    <scope>NUCLEOTIDE SEQUENCE [LARGE SCALE GENOMIC DNA]</scope>
    <source>
        <strain evidence="2">cv. Old Blush</strain>
    </source>
</reference>
<proteinExistence type="predicted"/>